<comment type="similarity">
    <text evidence="9">Belongs to the ABC transporter superfamily. Lipid exporter (TC 3.A.1.106) family.</text>
</comment>
<feature type="transmembrane region" description="Helical" evidence="11">
    <location>
        <begin position="105"/>
        <end position="128"/>
    </location>
</feature>
<dbReference type="InterPro" id="IPR027417">
    <property type="entry name" value="P-loop_NTPase"/>
</dbReference>
<dbReference type="PROSITE" id="PS50893">
    <property type="entry name" value="ABC_TRANSPORTER_2"/>
    <property type="match status" value="1"/>
</dbReference>
<dbReference type="PANTHER" id="PTHR43394:SF1">
    <property type="entry name" value="ATP-BINDING CASSETTE SUB-FAMILY B MEMBER 10, MITOCHONDRIAL"/>
    <property type="match status" value="1"/>
</dbReference>
<feature type="transmembrane region" description="Helical" evidence="11">
    <location>
        <begin position="190"/>
        <end position="207"/>
    </location>
</feature>
<dbReference type="InterPro" id="IPR039421">
    <property type="entry name" value="Type_1_exporter"/>
</dbReference>
<evidence type="ECO:0000256" key="1">
    <source>
        <dbReference type="ARBA" id="ARBA00004651"/>
    </source>
</evidence>
<sequence length="632" mass="68025">MGGQGTEKSMDFKGSGKRVLGLLRPERNTLIGVLVLGVLGIGCAVIGPKILGDATDLIFAGVVGARFQTGMSKDQVIDGLRAHGEGGVADLLSAVHFTPGQGMDFGAIGTVLLWVLGIYLASAVFGIFQGRLATRAIQAASYRLRQDVEAKLARLPLSYFDKQPRGEVLSRVTNDIDNIGQSMQQTMGQVVNSLLTVVGVLAMMFWISPLLAVIALVSVPVSVVVATRVGKRAQPQFVQQWKSTGQLNAHIEEMYTGHTLVKVFGRQHESAETFREHNEALYHASFKAQFISGIIQPAMMLIGNLQYVLVAVVGGLRVASGALSIGDVQAFIQYSRQFSQPLTQVASMANLVQSGVASAERVFELLDAPEQSAEPAMPERPDVVRGRVAFQDVSFRYDPEKPLIDDLSLKVEPGQTVAIVGPTGAGKTTLVNLLMRFYEVSSGRITLDGVDIAAMSREELRSGIGMVLQDTWLFGGSIADNIAYGAESATRDQVVEAARAAHVDRFVRTLPDGYDTVIDDEGTNVSAGEKQLITIARAFLAQPSILVLDEATSSVDTRTEVLIQRAMARLRTGRTSFVIAHRLSTIRDADVILVMENGSIVEQGSHDHLIAADGAYARLYQAQFAEAVAEVD</sequence>
<dbReference type="PANTHER" id="PTHR43394">
    <property type="entry name" value="ATP-DEPENDENT PERMEASE MDL1, MITOCHONDRIAL"/>
    <property type="match status" value="1"/>
</dbReference>
<dbReference type="CDD" id="cd03254">
    <property type="entry name" value="ABCC_Glucan_exporter_like"/>
    <property type="match status" value="1"/>
</dbReference>
<dbReference type="PROSITE" id="PS50929">
    <property type="entry name" value="ABC_TM1F"/>
    <property type="match status" value="1"/>
</dbReference>
<dbReference type="InterPro" id="IPR036640">
    <property type="entry name" value="ABC1_TM_sf"/>
</dbReference>
<feature type="domain" description="ABC transporter" evidence="12">
    <location>
        <begin position="388"/>
        <end position="622"/>
    </location>
</feature>
<evidence type="ECO:0000256" key="4">
    <source>
        <dbReference type="ARBA" id="ARBA00022741"/>
    </source>
</evidence>
<name>A0A373A5J6_9ACTN</name>
<dbReference type="Pfam" id="PF00664">
    <property type="entry name" value="ABC_membrane"/>
    <property type="match status" value="1"/>
</dbReference>
<dbReference type="Gene3D" id="3.40.50.300">
    <property type="entry name" value="P-loop containing nucleotide triphosphate hydrolases"/>
    <property type="match status" value="1"/>
</dbReference>
<feature type="domain" description="ABC transmembrane type-1" evidence="13">
    <location>
        <begin position="31"/>
        <end position="354"/>
    </location>
</feature>
<dbReference type="GO" id="GO:0005886">
    <property type="term" value="C:plasma membrane"/>
    <property type="evidence" value="ECO:0007669"/>
    <property type="project" value="UniProtKB-SubCell"/>
</dbReference>
<keyword evidence="5 14" id="KW-0067">ATP-binding</keyword>
<dbReference type="CDD" id="cd18547">
    <property type="entry name" value="ABC_6TM_Tm288_like"/>
    <property type="match status" value="1"/>
</dbReference>
<evidence type="ECO:0000256" key="11">
    <source>
        <dbReference type="SAM" id="Phobius"/>
    </source>
</evidence>
<dbReference type="Proteomes" id="UP000263377">
    <property type="component" value="Unassembled WGS sequence"/>
</dbReference>
<gene>
    <name evidence="14" type="ORF">DR950_18745</name>
</gene>
<dbReference type="InterPro" id="IPR003439">
    <property type="entry name" value="ABC_transporter-like_ATP-bd"/>
</dbReference>
<evidence type="ECO:0000313" key="14">
    <source>
        <dbReference type="EMBL" id="RGD62972.1"/>
    </source>
</evidence>
<evidence type="ECO:0000313" key="15">
    <source>
        <dbReference type="Proteomes" id="UP000263377"/>
    </source>
</evidence>
<dbReference type="InterPro" id="IPR017871">
    <property type="entry name" value="ABC_transporter-like_CS"/>
</dbReference>
<evidence type="ECO:0000256" key="6">
    <source>
        <dbReference type="ARBA" id="ARBA00022989"/>
    </source>
</evidence>
<keyword evidence="3 11" id="KW-0812">Transmembrane</keyword>
<evidence type="ECO:0000259" key="13">
    <source>
        <dbReference type="PROSITE" id="PS50929"/>
    </source>
</evidence>
<keyword evidence="7 11" id="KW-0472">Membrane</keyword>
<dbReference type="Pfam" id="PF00005">
    <property type="entry name" value="ABC_tran"/>
    <property type="match status" value="1"/>
</dbReference>
<dbReference type="RefSeq" id="WP_117491689.1">
    <property type="nucleotide sequence ID" value="NZ_QVIG01000001.1"/>
</dbReference>
<dbReference type="GO" id="GO:0016887">
    <property type="term" value="F:ATP hydrolysis activity"/>
    <property type="evidence" value="ECO:0007669"/>
    <property type="project" value="InterPro"/>
</dbReference>
<dbReference type="SUPFAM" id="SSF90123">
    <property type="entry name" value="ABC transporter transmembrane region"/>
    <property type="match status" value="1"/>
</dbReference>
<evidence type="ECO:0000256" key="10">
    <source>
        <dbReference type="ARBA" id="ARBA00071747"/>
    </source>
</evidence>
<dbReference type="FunFam" id="3.40.50.300:FF:000287">
    <property type="entry name" value="Multidrug ABC transporter ATP-binding protein"/>
    <property type="match status" value="1"/>
</dbReference>
<dbReference type="EMBL" id="QVIG01000001">
    <property type="protein sequence ID" value="RGD62972.1"/>
    <property type="molecule type" value="Genomic_DNA"/>
</dbReference>
<dbReference type="Gene3D" id="1.20.1560.10">
    <property type="entry name" value="ABC transporter type 1, transmembrane domain"/>
    <property type="match status" value="1"/>
</dbReference>
<dbReference type="AlphaFoldDB" id="A0A373A5J6"/>
<evidence type="ECO:0000256" key="7">
    <source>
        <dbReference type="ARBA" id="ARBA00023136"/>
    </source>
</evidence>
<evidence type="ECO:0000256" key="8">
    <source>
        <dbReference type="ARBA" id="ARBA00055053"/>
    </source>
</evidence>
<evidence type="ECO:0000256" key="9">
    <source>
        <dbReference type="ARBA" id="ARBA00061644"/>
    </source>
</evidence>
<proteinExistence type="inferred from homology"/>
<dbReference type="GO" id="GO:0015421">
    <property type="term" value="F:ABC-type oligopeptide transporter activity"/>
    <property type="evidence" value="ECO:0007669"/>
    <property type="project" value="TreeGrafter"/>
</dbReference>
<evidence type="ECO:0000256" key="2">
    <source>
        <dbReference type="ARBA" id="ARBA00022448"/>
    </source>
</evidence>
<comment type="subcellular location">
    <subcellularLocation>
        <location evidence="1">Cell membrane</location>
        <topology evidence="1">Multi-pass membrane protein</topology>
    </subcellularLocation>
</comment>
<comment type="caution">
    <text evidence="14">The sequence shown here is derived from an EMBL/GenBank/DDBJ whole genome shotgun (WGS) entry which is preliminary data.</text>
</comment>
<dbReference type="SMART" id="SM00382">
    <property type="entry name" value="AAA"/>
    <property type="match status" value="1"/>
</dbReference>
<reference evidence="14 15" key="1">
    <citation type="submission" date="2018-08" db="EMBL/GenBank/DDBJ databases">
        <title>Diversity &amp; Physiological Properties of Lignin-Decomposing Actinobacteria from Soil.</title>
        <authorList>
            <person name="Roh S.G."/>
            <person name="Kim S.B."/>
        </authorList>
    </citation>
    <scope>NUCLEOTIDE SEQUENCE [LARGE SCALE GENOMIC DNA]</scope>
    <source>
        <strain evidence="14 15">MMS17-GH009</strain>
    </source>
</reference>
<keyword evidence="15" id="KW-1185">Reference proteome</keyword>
<comment type="function">
    <text evidence="8">ABC transporter involved in fatty acid import. Transmembrane domains (TMD) form a pore in the membrane and the ATP-binding domain (NBD) is responsible for energy generation.</text>
</comment>
<dbReference type="InterPro" id="IPR003593">
    <property type="entry name" value="AAA+_ATPase"/>
</dbReference>
<evidence type="ECO:0000256" key="5">
    <source>
        <dbReference type="ARBA" id="ARBA00022840"/>
    </source>
</evidence>
<organism evidence="14 15">
    <name type="scientific">Kitasatospora xanthocidica</name>
    <dbReference type="NCBI Taxonomy" id="83382"/>
    <lineage>
        <taxon>Bacteria</taxon>
        <taxon>Bacillati</taxon>
        <taxon>Actinomycetota</taxon>
        <taxon>Actinomycetes</taxon>
        <taxon>Kitasatosporales</taxon>
        <taxon>Streptomycetaceae</taxon>
        <taxon>Kitasatospora</taxon>
    </lineage>
</organism>
<dbReference type="InterPro" id="IPR011527">
    <property type="entry name" value="ABC1_TM_dom"/>
</dbReference>
<dbReference type="GO" id="GO:0005524">
    <property type="term" value="F:ATP binding"/>
    <property type="evidence" value="ECO:0007669"/>
    <property type="project" value="UniProtKB-KW"/>
</dbReference>
<evidence type="ECO:0000259" key="12">
    <source>
        <dbReference type="PROSITE" id="PS50893"/>
    </source>
</evidence>
<feature type="transmembrane region" description="Helical" evidence="11">
    <location>
        <begin position="28"/>
        <end position="47"/>
    </location>
</feature>
<evidence type="ECO:0000256" key="3">
    <source>
        <dbReference type="ARBA" id="ARBA00022692"/>
    </source>
</evidence>
<accession>A0A373A5J6</accession>
<keyword evidence="2" id="KW-0813">Transport</keyword>
<keyword evidence="4" id="KW-0547">Nucleotide-binding</keyword>
<dbReference type="PROSITE" id="PS00211">
    <property type="entry name" value="ABC_TRANSPORTER_1"/>
    <property type="match status" value="1"/>
</dbReference>
<dbReference type="SUPFAM" id="SSF52540">
    <property type="entry name" value="P-loop containing nucleoside triphosphate hydrolases"/>
    <property type="match status" value="1"/>
</dbReference>
<protein>
    <recommendedName>
        <fullName evidence="10">Fatty acid ABC transporter ATP-binding/permease protein</fullName>
    </recommendedName>
</protein>
<keyword evidence="6 11" id="KW-1133">Transmembrane helix</keyword>